<reference evidence="2" key="1">
    <citation type="submission" date="2023-10" db="EMBL/GenBank/DDBJ databases">
        <title>Genome assemblies of two species of porcelain crab, Petrolisthes cinctipes and Petrolisthes manimaculis (Anomura: Porcellanidae).</title>
        <authorList>
            <person name="Angst P."/>
        </authorList>
    </citation>
    <scope>NUCLEOTIDE SEQUENCE</scope>
    <source>
        <strain evidence="2">PB745_01</strain>
        <tissue evidence="2">Gill</tissue>
    </source>
</reference>
<gene>
    <name evidence="2" type="ORF">Pcinc_024087</name>
</gene>
<dbReference type="Proteomes" id="UP001286313">
    <property type="component" value="Unassembled WGS sequence"/>
</dbReference>
<dbReference type="AlphaFoldDB" id="A0AAE1FBM3"/>
<comment type="caution">
    <text evidence="2">The sequence shown here is derived from an EMBL/GenBank/DDBJ whole genome shotgun (WGS) entry which is preliminary data.</text>
</comment>
<feature type="compositionally biased region" description="Low complexity" evidence="1">
    <location>
        <begin position="121"/>
        <end position="133"/>
    </location>
</feature>
<evidence type="ECO:0000313" key="2">
    <source>
        <dbReference type="EMBL" id="KAK3870706.1"/>
    </source>
</evidence>
<evidence type="ECO:0000256" key="1">
    <source>
        <dbReference type="SAM" id="MobiDB-lite"/>
    </source>
</evidence>
<name>A0AAE1FBM3_PETCI</name>
<evidence type="ECO:0000313" key="3">
    <source>
        <dbReference type="Proteomes" id="UP001286313"/>
    </source>
</evidence>
<accession>A0AAE1FBM3</accession>
<organism evidence="2 3">
    <name type="scientific">Petrolisthes cinctipes</name>
    <name type="common">Flat porcelain crab</name>
    <dbReference type="NCBI Taxonomy" id="88211"/>
    <lineage>
        <taxon>Eukaryota</taxon>
        <taxon>Metazoa</taxon>
        <taxon>Ecdysozoa</taxon>
        <taxon>Arthropoda</taxon>
        <taxon>Crustacea</taxon>
        <taxon>Multicrustacea</taxon>
        <taxon>Malacostraca</taxon>
        <taxon>Eumalacostraca</taxon>
        <taxon>Eucarida</taxon>
        <taxon>Decapoda</taxon>
        <taxon>Pleocyemata</taxon>
        <taxon>Anomura</taxon>
        <taxon>Galatheoidea</taxon>
        <taxon>Porcellanidae</taxon>
        <taxon>Petrolisthes</taxon>
    </lineage>
</organism>
<dbReference type="EMBL" id="JAWQEG010002621">
    <property type="protein sequence ID" value="KAK3870706.1"/>
    <property type="molecule type" value="Genomic_DNA"/>
</dbReference>
<feature type="region of interest" description="Disordered" evidence="1">
    <location>
        <begin position="121"/>
        <end position="141"/>
    </location>
</feature>
<feature type="region of interest" description="Disordered" evidence="1">
    <location>
        <begin position="68"/>
        <end position="91"/>
    </location>
</feature>
<protein>
    <submittedName>
        <fullName evidence="2">Uncharacterized protein</fullName>
    </submittedName>
</protein>
<sequence>MYHESGEALTLVVRIMSETCAQKSAHLVWPFHADAMWNFWRSSCILGSETDTMLGATINDMITGVYDNDDSAHVDSPPPQPSASGKGHAPIMLKKDQAYGKGVNRRISLTPTAALPTAGATSGASAAAQPSTSYATSHTPSPIQSWAWRLPM</sequence>
<proteinExistence type="predicted"/>
<keyword evidence="3" id="KW-1185">Reference proteome</keyword>